<dbReference type="AlphaFoldDB" id="A0A921ULN7"/>
<feature type="region of interest" description="Disordered" evidence="1">
    <location>
        <begin position="79"/>
        <end position="114"/>
    </location>
</feature>
<protein>
    <recommendedName>
        <fullName evidence="4">Avr9/Cf-9 rapidly elicited protein 146</fullName>
    </recommendedName>
</protein>
<dbReference type="PANTHER" id="PTHR33265">
    <property type="entry name" value="AVR9/CF-9 RAPIDLY ELICITED PROTEIN-RELATED"/>
    <property type="match status" value="1"/>
</dbReference>
<feature type="compositionally biased region" description="Low complexity" evidence="1">
    <location>
        <begin position="198"/>
        <end position="215"/>
    </location>
</feature>
<sequence>MAVEPDSGSRAVVQPAAAARGGGGSMEPGLGKRLMTVLRAVYHMLRRGLCRKRLMMDLHLLLGRGKLAGKALRDLLAAAHHSHSHHHNHMVVPSSSTSRAGRRAPSSASALPATATATPGGLSFVGPYDPRDVEFSCTTTPSYSFGHGAAGHLAPARALFPFKIRGRGSSAARAGCDGLDFAQVARALEKMHADDEASAGSGADDQAASPSPSVAGATPSPMLALSLGRSPAGARRLRVTDSPFPVDPPEGLDARADSTFDAFISKFYETLRLQQADATPDNRARRRG</sequence>
<evidence type="ECO:0008006" key="4">
    <source>
        <dbReference type="Google" id="ProtNLM"/>
    </source>
</evidence>
<name>A0A921ULN7_SORBI</name>
<organism evidence="2 3">
    <name type="scientific">Sorghum bicolor</name>
    <name type="common">Sorghum</name>
    <name type="synonym">Sorghum vulgare</name>
    <dbReference type="NCBI Taxonomy" id="4558"/>
    <lineage>
        <taxon>Eukaryota</taxon>
        <taxon>Viridiplantae</taxon>
        <taxon>Streptophyta</taxon>
        <taxon>Embryophyta</taxon>
        <taxon>Tracheophyta</taxon>
        <taxon>Spermatophyta</taxon>
        <taxon>Magnoliopsida</taxon>
        <taxon>Liliopsida</taxon>
        <taxon>Poales</taxon>
        <taxon>Poaceae</taxon>
        <taxon>PACMAD clade</taxon>
        <taxon>Panicoideae</taxon>
        <taxon>Andropogonodae</taxon>
        <taxon>Andropogoneae</taxon>
        <taxon>Sorghinae</taxon>
        <taxon>Sorghum</taxon>
    </lineage>
</organism>
<feature type="region of interest" description="Disordered" evidence="1">
    <location>
        <begin position="1"/>
        <end position="26"/>
    </location>
</feature>
<gene>
    <name evidence="2" type="ORF">BDA96_03G032300</name>
</gene>
<feature type="compositionally biased region" description="Basic residues" evidence="1">
    <location>
        <begin position="80"/>
        <end position="89"/>
    </location>
</feature>
<feature type="compositionally biased region" description="Low complexity" evidence="1">
    <location>
        <begin position="90"/>
        <end position="114"/>
    </location>
</feature>
<reference evidence="2" key="2">
    <citation type="submission" date="2020-10" db="EMBL/GenBank/DDBJ databases">
        <authorList>
            <person name="Cooper E.A."/>
            <person name="Brenton Z.W."/>
            <person name="Flinn B.S."/>
            <person name="Jenkins J."/>
            <person name="Shu S."/>
            <person name="Flowers D."/>
            <person name="Luo F."/>
            <person name="Wang Y."/>
            <person name="Xia P."/>
            <person name="Barry K."/>
            <person name="Daum C."/>
            <person name="Lipzen A."/>
            <person name="Yoshinaga Y."/>
            <person name="Schmutz J."/>
            <person name="Saski C."/>
            <person name="Vermerris W."/>
            <person name="Kresovich S."/>
        </authorList>
    </citation>
    <scope>NUCLEOTIDE SEQUENCE</scope>
</reference>
<accession>A0A921ULN7</accession>
<evidence type="ECO:0000313" key="2">
    <source>
        <dbReference type="EMBL" id="KAG0536064.1"/>
    </source>
</evidence>
<dbReference type="Proteomes" id="UP000807115">
    <property type="component" value="Chromosome 3"/>
</dbReference>
<dbReference type="EMBL" id="CM027682">
    <property type="protein sequence ID" value="KAG0536064.1"/>
    <property type="molecule type" value="Genomic_DNA"/>
</dbReference>
<comment type="caution">
    <text evidence="2">The sequence shown here is derived from an EMBL/GenBank/DDBJ whole genome shotgun (WGS) entry which is preliminary data.</text>
</comment>
<evidence type="ECO:0000256" key="1">
    <source>
        <dbReference type="SAM" id="MobiDB-lite"/>
    </source>
</evidence>
<dbReference type="PANTHER" id="PTHR33265:SF1">
    <property type="entry name" value="OS01G0198500 PROTEIN"/>
    <property type="match status" value="1"/>
</dbReference>
<reference evidence="2" key="1">
    <citation type="journal article" date="2019" name="BMC Genomics">
        <title>A new reference genome for Sorghum bicolor reveals high levels of sequence similarity between sweet and grain genotypes: implications for the genetics of sugar metabolism.</title>
        <authorList>
            <person name="Cooper E.A."/>
            <person name="Brenton Z.W."/>
            <person name="Flinn B.S."/>
            <person name="Jenkins J."/>
            <person name="Shu S."/>
            <person name="Flowers D."/>
            <person name="Luo F."/>
            <person name="Wang Y."/>
            <person name="Xia P."/>
            <person name="Barry K."/>
            <person name="Daum C."/>
            <person name="Lipzen A."/>
            <person name="Yoshinaga Y."/>
            <person name="Schmutz J."/>
            <person name="Saski C."/>
            <person name="Vermerris W."/>
            <person name="Kresovich S."/>
        </authorList>
    </citation>
    <scope>NUCLEOTIDE SEQUENCE</scope>
</reference>
<evidence type="ECO:0000313" key="3">
    <source>
        <dbReference type="Proteomes" id="UP000807115"/>
    </source>
</evidence>
<proteinExistence type="predicted"/>
<feature type="region of interest" description="Disordered" evidence="1">
    <location>
        <begin position="192"/>
        <end position="229"/>
    </location>
</feature>
<dbReference type="OrthoDB" id="696337at2759"/>